<dbReference type="PIRSF" id="PIRSF016184">
    <property type="entry name" value="PhzC_PhzF"/>
    <property type="match status" value="1"/>
</dbReference>
<proteinExistence type="inferred from homology"/>
<dbReference type="NCBIfam" id="TIGR00654">
    <property type="entry name" value="PhzF_family"/>
    <property type="match status" value="1"/>
</dbReference>
<dbReference type="GO" id="GO:0016853">
    <property type="term" value="F:isomerase activity"/>
    <property type="evidence" value="ECO:0007669"/>
    <property type="project" value="TreeGrafter"/>
</dbReference>
<sequence length="293" mass="32294">MPLPRRFKQVDVFTRHPFKGNPLAVIMEADGLSEKQMQHIARWTNLSETTFLFPPADPEADYRVRIFTPAFELPFAGHPTLGSAHALLESGLQTKTPGQIVQQCGVGLVPIHIADDGMLAFRVPQATIVPFDTELYPLLERTLGSGNIDKHYPPASVHMGISWLVIRLDNAATCLDITPDALSLAMLQQACNTDGIAIYGPHDSAAPADYEVRTFYIELGVLKEDPVTGSANACMAVLLRHQQYPDNIADKLGYSVRQGIRRQCDGRLFMTYLNDEPWVGGHSVTIIDGTLQT</sequence>
<dbReference type="InterPro" id="IPR003719">
    <property type="entry name" value="Phenazine_PhzF-like"/>
</dbReference>
<dbReference type="EMBL" id="CP034035">
    <property type="protein sequence ID" value="QCR10351.1"/>
    <property type="molecule type" value="Genomic_DNA"/>
</dbReference>
<dbReference type="GO" id="GO:0005737">
    <property type="term" value="C:cytoplasm"/>
    <property type="evidence" value="ECO:0007669"/>
    <property type="project" value="TreeGrafter"/>
</dbReference>
<name>A0A4P8QT05_9GAMM</name>
<dbReference type="PANTHER" id="PTHR13774">
    <property type="entry name" value="PHENAZINE BIOSYNTHESIS PROTEIN"/>
    <property type="match status" value="1"/>
</dbReference>
<comment type="similarity">
    <text evidence="1">Belongs to the PhzF family.</text>
</comment>
<dbReference type="RefSeq" id="WP_137715335.1">
    <property type="nucleotide sequence ID" value="NZ_CP034035.1"/>
</dbReference>
<dbReference type="Pfam" id="PF02567">
    <property type="entry name" value="PhzC-PhzF"/>
    <property type="match status" value="1"/>
</dbReference>
<protein>
    <submittedName>
        <fullName evidence="3">PhzF family phenazine biosynthesis protein</fullName>
    </submittedName>
</protein>
<dbReference type="SUPFAM" id="SSF54506">
    <property type="entry name" value="Diaminopimelate epimerase-like"/>
    <property type="match status" value="1"/>
</dbReference>
<evidence type="ECO:0000256" key="1">
    <source>
        <dbReference type="ARBA" id="ARBA00008270"/>
    </source>
</evidence>
<gene>
    <name evidence="3" type="ORF">EH207_11730</name>
</gene>
<keyword evidence="4" id="KW-1185">Reference proteome</keyword>
<dbReference type="KEGG" id="brb:EH207_11730"/>
<accession>A0A4P8QT05</accession>
<dbReference type="OrthoDB" id="9788221at2"/>
<evidence type="ECO:0000256" key="2">
    <source>
        <dbReference type="PIRSR" id="PIRSR016184-1"/>
    </source>
</evidence>
<dbReference type="PANTHER" id="PTHR13774:SF32">
    <property type="entry name" value="ANTISENSE-ENHANCING SEQUENCE 1"/>
    <property type="match status" value="1"/>
</dbReference>
<evidence type="ECO:0000313" key="4">
    <source>
        <dbReference type="Proteomes" id="UP000299580"/>
    </source>
</evidence>
<feature type="active site" evidence="2">
    <location>
        <position position="48"/>
    </location>
</feature>
<dbReference type="Proteomes" id="UP000299580">
    <property type="component" value="Chromosome"/>
</dbReference>
<organism evidence="3 4">
    <name type="scientific">Brenneria rubrifaciens</name>
    <dbReference type="NCBI Taxonomy" id="55213"/>
    <lineage>
        <taxon>Bacteria</taxon>
        <taxon>Pseudomonadati</taxon>
        <taxon>Pseudomonadota</taxon>
        <taxon>Gammaproteobacteria</taxon>
        <taxon>Enterobacterales</taxon>
        <taxon>Pectobacteriaceae</taxon>
        <taxon>Brenneria</taxon>
    </lineage>
</organism>
<dbReference type="Gene3D" id="3.10.310.10">
    <property type="entry name" value="Diaminopimelate Epimerase, Chain A, domain 1"/>
    <property type="match status" value="2"/>
</dbReference>
<reference evidence="3 4" key="1">
    <citation type="submission" date="2018-11" db="EMBL/GenBank/DDBJ databases">
        <title>Genome sequences of Brenneria nigrifluens and Brenneria rubrifaciens.</title>
        <authorList>
            <person name="Poret-Peterson A.T."/>
            <person name="McClean A.E."/>
            <person name="Kluepfel D.A."/>
        </authorList>
    </citation>
    <scope>NUCLEOTIDE SEQUENCE [LARGE SCALE GENOMIC DNA]</scope>
    <source>
        <strain evidence="3 4">6D370</strain>
    </source>
</reference>
<evidence type="ECO:0000313" key="3">
    <source>
        <dbReference type="EMBL" id="QCR10351.1"/>
    </source>
</evidence>
<dbReference type="AlphaFoldDB" id="A0A4P8QT05"/>